<evidence type="ECO:0000313" key="2">
    <source>
        <dbReference type="Proteomes" id="UP000013568"/>
    </source>
</evidence>
<dbReference type="EMBL" id="GL636119">
    <property type="protein sequence ID" value="EFW11948.1"/>
    <property type="molecule type" value="Genomic_DNA"/>
</dbReference>
<proteinExistence type="predicted"/>
<reference evidence="2" key="1">
    <citation type="journal article" date="2011" name="Genome Biol. Evol.">
        <title>Massive genomic decay in Serratia symbiotica, a recently evolved symbiont of aphids.</title>
        <authorList>
            <person name="Burke G.R."/>
            <person name="Moran N.A."/>
        </authorList>
    </citation>
    <scope>NUCLEOTIDE SEQUENCE [LARGE SCALE GENOMIC DNA]</scope>
    <source>
        <strain evidence="2">Tucson</strain>
    </source>
</reference>
<name>E9CNB4_9GAMM</name>
<dbReference type="Proteomes" id="UP000013568">
    <property type="component" value="Unassembled WGS sequence"/>
</dbReference>
<accession>E9CNB4</accession>
<dbReference type="HOGENOM" id="CLU_2865345_0_0_6"/>
<organism evidence="1 2">
    <name type="scientific">Serratia symbiotica str. Tucson</name>
    <dbReference type="NCBI Taxonomy" id="914128"/>
    <lineage>
        <taxon>Bacteria</taxon>
        <taxon>Pseudomonadati</taxon>
        <taxon>Pseudomonadota</taxon>
        <taxon>Gammaproteobacteria</taxon>
        <taxon>Enterobacterales</taxon>
        <taxon>Yersiniaceae</taxon>
        <taxon>Serratia</taxon>
        <taxon>Serratia symbiotica</taxon>
    </lineage>
</organism>
<evidence type="ECO:0000313" key="1">
    <source>
        <dbReference type="EMBL" id="EFW11948.1"/>
    </source>
</evidence>
<sequence>MDEEFCTNGVSLYGTCAFTTILAVDTFHKNVGYLAFRLTVSCNMIRNMGHISAPASKPKKKQTM</sequence>
<dbReference type="AlphaFoldDB" id="E9CNB4"/>
<protein>
    <submittedName>
        <fullName evidence="1">Uncharacterized protein</fullName>
    </submittedName>
</protein>
<keyword evidence="2" id="KW-1185">Reference proteome</keyword>
<gene>
    <name evidence="1" type="ORF">SSYM_1899</name>
</gene>